<protein>
    <recommendedName>
        <fullName evidence="3">Helicase ATP-binding domain-containing protein</fullName>
    </recommendedName>
</protein>
<dbReference type="AlphaFoldDB" id="A0AAU8K792"/>
<proteinExistence type="predicted"/>
<feature type="region of interest" description="Disordered" evidence="1">
    <location>
        <begin position="50"/>
        <end position="74"/>
    </location>
</feature>
<evidence type="ECO:0000256" key="1">
    <source>
        <dbReference type="SAM" id="MobiDB-lite"/>
    </source>
</evidence>
<name>A0AAU8K792_9ACTN</name>
<organism evidence="2">
    <name type="scientific">Streptomyces sp. JL1001</name>
    <dbReference type="NCBI Taxonomy" id="3078227"/>
    <lineage>
        <taxon>Bacteria</taxon>
        <taxon>Bacillati</taxon>
        <taxon>Actinomycetota</taxon>
        <taxon>Actinomycetes</taxon>
        <taxon>Kitasatosporales</taxon>
        <taxon>Streptomycetaceae</taxon>
        <taxon>Streptomyces</taxon>
    </lineage>
</organism>
<reference evidence="2" key="1">
    <citation type="submission" date="2023-10" db="EMBL/GenBank/DDBJ databases">
        <title>Complete genome sequence of Streptomyces sp. JL1001.</title>
        <authorList>
            <person name="Jiang L."/>
        </authorList>
    </citation>
    <scope>NUCLEOTIDE SEQUENCE</scope>
    <source>
        <strain evidence="2">JL1001</strain>
    </source>
</reference>
<sequence>MPPFDLAIMDEAHCIAGRPDRKWAAVHDNPRIRADRRLYMTSTPRIFAAPDLAESADTTRPRRRTPTGPAADLFANSMNNKQVYGKKIFEYPPRPGP</sequence>
<evidence type="ECO:0000313" key="2">
    <source>
        <dbReference type="EMBL" id="XCN12150.1"/>
    </source>
</evidence>
<gene>
    <name evidence="2" type="ORF">R1Y80_00210</name>
</gene>
<dbReference type="EMBL" id="CP136798">
    <property type="protein sequence ID" value="XCN12150.1"/>
    <property type="molecule type" value="Genomic_DNA"/>
</dbReference>
<dbReference type="RefSeq" id="WP_354596015.1">
    <property type="nucleotide sequence ID" value="NZ_CP136798.1"/>
</dbReference>
<accession>A0AAU8K792</accession>
<evidence type="ECO:0008006" key="3">
    <source>
        <dbReference type="Google" id="ProtNLM"/>
    </source>
</evidence>